<protein>
    <submittedName>
        <fullName evidence="4">Protein flp</fullName>
    </submittedName>
</protein>
<evidence type="ECO:0000313" key="5">
    <source>
        <dbReference type="Proteomes" id="UP000295083"/>
    </source>
</evidence>
<accession>A0A4R8Q295</accession>
<dbReference type="InterPro" id="IPR001466">
    <property type="entry name" value="Beta-lactam-related"/>
</dbReference>
<dbReference type="SUPFAM" id="SSF56601">
    <property type="entry name" value="beta-lactamase/transpeptidase-like"/>
    <property type="match status" value="1"/>
</dbReference>
<dbReference type="Gene3D" id="3.40.710.10">
    <property type="entry name" value="DD-peptidase/beta-lactamase superfamily"/>
    <property type="match status" value="1"/>
</dbReference>
<comment type="caution">
    <text evidence="4">The sequence shown here is derived from an EMBL/GenBank/DDBJ whole genome shotgun (WGS) entry which is preliminary data.</text>
</comment>
<reference evidence="4 5" key="1">
    <citation type="submission" date="2018-11" db="EMBL/GenBank/DDBJ databases">
        <title>Genome sequence and assembly of Colletotrichum spinosum.</title>
        <authorList>
            <person name="Gan P."/>
            <person name="Shirasu K."/>
        </authorList>
    </citation>
    <scope>NUCLEOTIDE SEQUENCE [LARGE SCALE GENOMIC DNA]</scope>
    <source>
        <strain evidence="4 5">CBS 515.97</strain>
    </source>
</reference>
<dbReference type="PANTHER" id="PTHR46825">
    <property type="entry name" value="D-ALANYL-D-ALANINE-CARBOXYPEPTIDASE/ENDOPEPTIDASE AMPH"/>
    <property type="match status" value="1"/>
</dbReference>
<feature type="signal peptide" evidence="2">
    <location>
        <begin position="1"/>
        <end position="22"/>
    </location>
</feature>
<dbReference type="PANTHER" id="PTHR46825:SF9">
    <property type="entry name" value="BETA-LACTAMASE-RELATED DOMAIN-CONTAINING PROTEIN"/>
    <property type="match status" value="1"/>
</dbReference>
<evidence type="ECO:0000259" key="3">
    <source>
        <dbReference type="Pfam" id="PF00144"/>
    </source>
</evidence>
<dbReference type="InterPro" id="IPR012338">
    <property type="entry name" value="Beta-lactam/transpept-like"/>
</dbReference>
<proteinExistence type="inferred from homology"/>
<organism evidence="4 5">
    <name type="scientific">Colletotrichum spinosum</name>
    <dbReference type="NCBI Taxonomy" id="1347390"/>
    <lineage>
        <taxon>Eukaryota</taxon>
        <taxon>Fungi</taxon>
        <taxon>Dikarya</taxon>
        <taxon>Ascomycota</taxon>
        <taxon>Pezizomycotina</taxon>
        <taxon>Sordariomycetes</taxon>
        <taxon>Hypocreomycetidae</taxon>
        <taxon>Glomerellales</taxon>
        <taxon>Glomerellaceae</taxon>
        <taxon>Colletotrichum</taxon>
        <taxon>Colletotrichum orbiculare species complex</taxon>
    </lineage>
</organism>
<evidence type="ECO:0000256" key="2">
    <source>
        <dbReference type="SAM" id="SignalP"/>
    </source>
</evidence>
<keyword evidence="5" id="KW-1185">Reference proteome</keyword>
<evidence type="ECO:0000256" key="1">
    <source>
        <dbReference type="ARBA" id="ARBA00038215"/>
    </source>
</evidence>
<feature type="chain" id="PRO_5020690069" evidence="2">
    <location>
        <begin position="23"/>
        <end position="638"/>
    </location>
</feature>
<dbReference type="Pfam" id="PF00144">
    <property type="entry name" value="Beta-lactamase"/>
    <property type="match status" value="1"/>
</dbReference>
<dbReference type="Proteomes" id="UP000295083">
    <property type="component" value="Unassembled WGS sequence"/>
</dbReference>
<name>A0A4R8Q295_9PEZI</name>
<dbReference type="InterPro" id="IPR050491">
    <property type="entry name" value="AmpC-like"/>
</dbReference>
<keyword evidence="2" id="KW-0732">Signal</keyword>
<comment type="similarity">
    <text evidence="1">Belongs to the peptidase S12 family.</text>
</comment>
<dbReference type="EMBL" id="QAPG01000110">
    <property type="protein sequence ID" value="TDZ31050.1"/>
    <property type="molecule type" value="Genomic_DNA"/>
</dbReference>
<feature type="domain" description="Beta-lactamase-related" evidence="3">
    <location>
        <begin position="314"/>
        <end position="573"/>
    </location>
</feature>
<dbReference type="Pfam" id="PF17660">
    <property type="entry name" value="BTRD1"/>
    <property type="match status" value="3"/>
</dbReference>
<dbReference type="AlphaFoldDB" id="A0A4R8Q295"/>
<dbReference type="InterPro" id="IPR049511">
    <property type="entry name" value="PGH-like_rpt"/>
</dbReference>
<evidence type="ECO:0000313" key="4">
    <source>
        <dbReference type="EMBL" id="TDZ31050.1"/>
    </source>
</evidence>
<gene>
    <name evidence="4" type="primary">flp-2</name>
    <name evidence="4" type="ORF">C8035_v001891</name>
</gene>
<sequence>MFPHSFAGVLTSCLSLCSVAVAAPTERRFNDGSADIQTYFNVDGTTHGDKAKSLAAEGYRVLSLSAYGTAPKANYAAVWAKQDGNPFEYIYDADEATYDSWLDSWTSRGYVSTHVSATGPADKAVFAGVMEKTNVTVWKQLCDLKTPYDYDNATNGVDMLVKDFRMYGTPSDRRYCILGHENVGNQLSTIFYSTNYTINYPEIYSSELAKRFWRPARLFLSDDLVITPQFVDTDVGKWLVFDGLTAAQLSSEVENQKAQGLVPIDLRAGGATAETALFNVIFAESTTPAERKWTAAGTATTGFADNAAAQQAIDATFESWMRRNSVRQAQFAVAVNGTTIAERAYTWAESNRAVVTPEDHFLLASVSKIFVHAAVDLLVQAGKLNFSTPVYPLLGYQPADERANGITVDHLLRHSAGYDREKSGDTAFRFREVALDLFNGTRAATLRDVIEWQIRRPLDFDPGQGYSYSNYGTMLASYVVSNVTDTPYLDFLKQHVLGDLDVRLYETAAAKHARDRIVQESQFTGFDPTEPAAARLVPGPHGGDGAIKEEAAGGFSLASSAGAVARFIGSHAVAGTGPRVPWLERDGTVVGSRAYAASRDDLDWALVLNTREYMSEAEFDDLRWSKIPQLFVHHKIAA</sequence>